<feature type="compositionally biased region" description="Basic and acidic residues" evidence="5">
    <location>
        <begin position="460"/>
        <end position="471"/>
    </location>
</feature>
<feature type="transmembrane region" description="Helical" evidence="6">
    <location>
        <begin position="106"/>
        <end position="124"/>
    </location>
</feature>
<proteinExistence type="predicted"/>
<feature type="transmembrane region" description="Helical" evidence="6">
    <location>
        <begin position="289"/>
        <end position="312"/>
    </location>
</feature>
<comment type="caution">
    <text evidence="7">The sequence shown here is derived from an EMBL/GenBank/DDBJ whole genome shotgun (WGS) entry which is preliminary data.</text>
</comment>
<dbReference type="InterPro" id="IPR005178">
    <property type="entry name" value="Ostalpha/TMEM184C"/>
</dbReference>
<dbReference type="Pfam" id="PF03619">
    <property type="entry name" value="Solute_trans_a"/>
    <property type="match status" value="1"/>
</dbReference>
<evidence type="ECO:0000313" key="8">
    <source>
        <dbReference type="Proteomes" id="UP001432027"/>
    </source>
</evidence>
<evidence type="ECO:0000256" key="3">
    <source>
        <dbReference type="ARBA" id="ARBA00022989"/>
    </source>
</evidence>
<keyword evidence="2 6" id="KW-0812">Transmembrane</keyword>
<evidence type="ECO:0000313" key="7">
    <source>
        <dbReference type="EMBL" id="GMT04368.1"/>
    </source>
</evidence>
<keyword evidence="3 6" id="KW-1133">Transmembrane helix</keyword>
<gene>
    <name evidence="7" type="ORF">PENTCL1PPCAC_26542</name>
</gene>
<feature type="transmembrane region" description="Helical" evidence="6">
    <location>
        <begin position="206"/>
        <end position="232"/>
    </location>
</feature>
<feature type="region of interest" description="Disordered" evidence="5">
    <location>
        <begin position="456"/>
        <end position="480"/>
    </location>
</feature>
<comment type="subcellular location">
    <subcellularLocation>
        <location evidence="1">Membrane</location>
        <topology evidence="1">Multi-pass membrane protein</topology>
    </subcellularLocation>
</comment>
<feature type="transmembrane region" description="Helical" evidence="6">
    <location>
        <begin position="44"/>
        <end position="69"/>
    </location>
</feature>
<reference evidence="7" key="1">
    <citation type="submission" date="2023-10" db="EMBL/GenBank/DDBJ databases">
        <title>Genome assembly of Pristionchus species.</title>
        <authorList>
            <person name="Yoshida K."/>
            <person name="Sommer R.J."/>
        </authorList>
    </citation>
    <scope>NUCLEOTIDE SEQUENCE</scope>
    <source>
        <strain evidence="7">RS0144</strain>
    </source>
</reference>
<evidence type="ECO:0000256" key="4">
    <source>
        <dbReference type="ARBA" id="ARBA00023136"/>
    </source>
</evidence>
<dbReference type="AlphaFoldDB" id="A0AAV5UCF9"/>
<dbReference type="Proteomes" id="UP001432027">
    <property type="component" value="Unassembled WGS sequence"/>
</dbReference>
<name>A0AAV5UCF9_9BILA</name>
<evidence type="ECO:0000256" key="1">
    <source>
        <dbReference type="ARBA" id="ARBA00004141"/>
    </source>
</evidence>
<dbReference type="EMBL" id="BTSX01000006">
    <property type="protein sequence ID" value="GMT04368.1"/>
    <property type="molecule type" value="Genomic_DNA"/>
</dbReference>
<dbReference type="PANTHER" id="PTHR23423">
    <property type="entry name" value="ORGANIC SOLUTE TRANSPORTER-RELATED"/>
    <property type="match status" value="1"/>
</dbReference>
<sequence length="480" mass="54598">MAATDQFSFMAFMKKRNQTNTDSAFSMENWLTTIFMTGEARVHLAFIITTFICFLITFAIGFVQFLHVYKFINVIRLKNNMNYLIFLNPISSLCCFFGMASPRNAAFMYGVILSYHMLAIRIALDVMFNINGGRVTLSKMLTMNNEKIRFTFFPFCLFHKCLPSFAPTVTNISRFEMVVSQTCIVRVVLMIIDICVYREIGTLNNAWFFVSHFVSVISTMIALYFSYAISGVNRENSKKFRFQYLFMMVDWSQTLITFQKTAFDILSFLSFNPTSIFHKKMFDLHFSESIFLLFFLYSLEILFMSVIITFLLRPSQSYIFDKYTGLRTSPPPTYMYLDDSDEGLLPAVMESDSAQPQSVPMENQVNVVDPVFKQQPPPLGGDKGGTVEGEESAMKVPKEGVSVMAGPETMQKLAMTTSPTDEKKFPVVGGAVDDGAYENLKTQSLRSMNKVLQEEQSADEFFKVPTEKKDGPVQMSSPPS</sequence>
<protein>
    <submittedName>
        <fullName evidence="7">Uncharacterized protein</fullName>
    </submittedName>
</protein>
<feature type="transmembrane region" description="Helical" evidence="6">
    <location>
        <begin position="81"/>
        <end position="100"/>
    </location>
</feature>
<keyword evidence="4 6" id="KW-0472">Membrane</keyword>
<evidence type="ECO:0000256" key="5">
    <source>
        <dbReference type="SAM" id="MobiDB-lite"/>
    </source>
</evidence>
<organism evidence="7 8">
    <name type="scientific">Pristionchus entomophagus</name>
    <dbReference type="NCBI Taxonomy" id="358040"/>
    <lineage>
        <taxon>Eukaryota</taxon>
        <taxon>Metazoa</taxon>
        <taxon>Ecdysozoa</taxon>
        <taxon>Nematoda</taxon>
        <taxon>Chromadorea</taxon>
        <taxon>Rhabditida</taxon>
        <taxon>Rhabditina</taxon>
        <taxon>Diplogasteromorpha</taxon>
        <taxon>Diplogasteroidea</taxon>
        <taxon>Neodiplogasteridae</taxon>
        <taxon>Pristionchus</taxon>
    </lineage>
</organism>
<dbReference type="GO" id="GO:0016020">
    <property type="term" value="C:membrane"/>
    <property type="evidence" value="ECO:0007669"/>
    <property type="project" value="UniProtKB-SubCell"/>
</dbReference>
<evidence type="ECO:0000256" key="6">
    <source>
        <dbReference type="SAM" id="Phobius"/>
    </source>
</evidence>
<accession>A0AAV5UCF9</accession>
<keyword evidence="8" id="KW-1185">Reference proteome</keyword>
<evidence type="ECO:0000256" key="2">
    <source>
        <dbReference type="ARBA" id="ARBA00022692"/>
    </source>
</evidence>